<feature type="chain" id="PRO_5018971952" evidence="2">
    <location>
        <begin position="18"/>
        <end position="267"/>
    </location>
</feature>
<feature type="transmembrane region" description="Helical" evidence="1">
    <location>
        <begin position="89"/>
        <end position="111"/>
    </location>
</feature>
<dbReference type="GO" id="GO:0005886">
    <property type="term" value="C:plasma membrane"/>
    <property type="evidence" value="ECO:0007669"/>
    <property type="project" value="TreeGrafter"/>
</dbReference>
<dbReference type="GO" id="GO:0017004">
    <property type="term" value="P:cytochrome complex assembly"/>
    <property type="evidence" value="ECO:0007669"/>
    <property type="project" value="InterPro"/>
</dbReference>
<keyword evidence="1" id="KW-0812">Transmembrane</keyword>
<dbReference type="InterPro" id="IPR002541">
    <property type="entry name" value="Cyt_c_assembly"/>
</dbReference>
<proteinExistence type="predicted"/>
<accession>A0A420WXQ8</accession>
<dbReference type="Proteomes" id="UP000281975">
    <property type="component" value="Unassembled WGS sequence"/>
</dbReference>
<dbReference type="EMBL" id="RBIN01000004">
    <property type="protein sequence ID" value="RKR04525.1"/>
    <property type="molecule type" value="Genomic_DNA"/>
</dbReference>
<dbReference type="PANTHER" id="PTHR38034">
    <property type="entry name" value="INNER MEMBRANE PROTEIN YPJD"/>
    <property type="match status" value="1"/>
</dbReference>
<dbReference type="GO" id="GO:0020037">
    <property type="term" value="F:heme binding"/>
    <property type="evidence" value="ECO:0007669"/>
    <property type="project" value="InterPro"/>
</dbReference>
<feature type="transmembrane region" description="Helical" evidence="1">
    <location>
        <begin position="34"/>
        <end position="52"/>
    </location>
</feature>
<dbReference type="PANTHER" id="PTHR38034:SF1">
    <property type="entry name" value="INNER MEMBRANE PROTEIN YPJD"/>
    <property type="match status" value="1"/>
</dbReference>
<evidence type="ECO:0000256" key="2">
    <source>
        <dbReference type="SAM" id="SignalP"/>
    </source>
</evidence>
<keyword evidence="5" id="KW-1185">Reference proteome</keyword>
<evidence type="ECO:0000259" key="3">
    <source>
        <dbReference type="Pfam" id="PF01578"/>
    </source>
</evidence>
<dbReference type="RefSeq" id="WP_121172664.1">
    <property type="nucleotide sequence ID" value="NZ_RBIN01000004.1"/>
</dbReference>
<sequence length="267" mass="28754">MPTLLLALLAVMSYASAALHQALALNRLVPMRPRLIQAVGTLAVLCHAVIVYTSLSARDGLHVGLFESASLIAWLIALTLLAVSLFRPVLAAAAGLFPLAALSLLGVLGLPSPLVESSFPPGLIVHIVTSTLAYAFLIIAAGQAVLIALQTQALKRHRIRGIIQVLPPLTSMERLMFQLIICGMVLLTASLISGTITLDHLMARHLAHKTGLSILAWLIFGGLLWGRYQRGWRGPRAIRWTLGGVAVLLLAYFGSKFVLEIVLDRSW</sequence>
<protein>
    <submittedName>
        <fullName evidence="4">ABC-type uncharacterized transport system permease subunit</fullName>
    </submittedName>
</protein>
<keyword evidence="1" id="KW-1133">Transmembrane helix</keyword>
<feature type="signal peptide" evidence="2">
    <location>
        <begin position="1"/>
        <end position="17"/>
    </location>
</feature>
<feature type="transmembrane region" description="Helical" evidence="1">
    <location>
        <begin position="64"/>
        <end position="83"/>
    </location>
</feature>
<name>A0A420WXQ8_9GAMM</name>
<keyword evidence="1" id="KW-0472">Membrane</keyword>
<feature type="transmembrane region" description="Helical" evidence="1">
    <location>
        <begin position="240"/>
        <end position="263"/>
    </location>
</feature>
<organism evidence="4 5">
    <name type="scientific">Kushneria sinocarnis</name>
    <dbReference type="NCBI Taxonomy" id="595502"/>
    <lineage>
        <taxon>Bacteria</taxon>
        <taxon>Pseudomonadati</taxon>
        <taxon>Pseudomonadota</taxon>
        <taxon>Gammaproteobacteria</taxon>
        <taxon>Oceanospirillales</taxon>
        <taxon>Halomonadaceae</taxon>
        <taxon>Kushneria</taxon>
    </lineage>
</organism>
<reference evidence="4 5" key="1">
    <citation type="submission" date="2018-10" db="EMBL/GenBank/DDBJ databases">
        <title>Genomic Encyclopedia of Type Strains, Phase IV (KMG-IV): sequencing the most valuable type-strain genomes for metagenomic binning, comparative biology and taxonomic classification.</title>
        <authorList>
            <person name="Goeker M."/>
        </authorList>
    </citation>
    <scope>NUCLEOTIDE SEQUENCE [LARGE SCALE GENOMIC DNA]</scope>
    <source>
        <strain evidence="4 5">DSM 23229</strain>
    </source>
</reference>
<feature type="transmembrane region" description="Helical" evidence="1">
    <location>
        <begin position="175"/>
        <end position="198"/>
    </location>
</feature>
<feature type="transmembrane region" description="Helical" evidence="1">
    <location>
        <begin position="210"/>
        <end position="228"/>
    </location>
</feature>
<evidence type="ECO:0000313" key="4">
    <source>
        <dbReference type="EMBL" id="RKR04525.1"/>
    </source>
</evidence>
<dbReference type="OrthoDB" id="9780793at2"/>
<feature type="domain" description="Cytochrome c assembly protein" evidence="3">
    <location>
        <begin position="38"/>
        <end position="262"/>
    </location>
</feature>
<feature type="transmembrane region" description="Helical" evidence="1">
    <location>
        <begin position="123"/>
        <end position="149"/>
    </location>
</feature>
<dbReference type="AlphaFoldDB" id="A0A420WXQ8"/>
<keyword evidence="2" id="KW-0732">Signal</keyword>
<dbReference type="InterPro" id="IPR052372">
    <property type="entry name" value="YpjD/HemX"/>
</dbReference>
<evidence type="ECO:0000256" key="1">
    <source>
        <dbReference type="SAM" id="Phobius"/>
    </source>
</evidence>
<dbReference type="Pfam" id="PF01578">
    <property type="entry name" value="Cytochrom_C_asm"/>
    <property type="match status" value="1"/>
</dbReference>
<evidence type="ECO:0000313" key="5">
    <source>
        <dbReference type="Proteomes" id="UP000281975"/>
    </source>
</evidence>
<comment type="caution">
    <text evidence="4">The sequence shown here is derived from an EMBL/GenBank/DDBJ whole genome shotgun (WGS) entry which is preliminary data.</text>
</comment>
<gene>
    <name evidence="4" type="ORF">C7446_1734</name>
</gene>